<organism evidence="1 2">
    <name type="scientific">Amycolatopsis pretoriensis</name>
    <dbReference type="NCBI Taxonomy" id="218821"/>
    <lineage>
        <taxon>Bacteria</taxon>
        <taxon>Bacillati</taxon>
        <taxon>Actinomycetota</taxon>
        <taxon>Actinomycetes</taxon>
        <taxon>Pseudonocardiales</taxon>
        <taxon>Pseudonocardiaceae</taxon>
        <taxon>Amycolatopsis</taxon>
    </lineage>
</organism>
<protein>
    <recommendedName>
        <fullName evidence="3">Glycosaminoglycan attachment site</fullName>
    </recommendedName>
</protein>
<evidence type="ECO:0008006" key="3">
    <source>
        <dbReference type="Google" id="ProtNLM"/>
    </source>
</evidence>
<keyword evidence="2" id="KW-1185">Reference proteome</keyword>
<dbReference type="Proteomes" id="UP000198878">
    <property type="component" value="Unassembled WGS sequence"/>
</dbReference>
<gene>
    <name evidence="1" type="ORF">SAMN05421837_103820</name>
</gene>
<dbReference type="EMBL" id="FNUJ01000003">
    <property type="protein sequence ID" value="SEF27413.1"/>
    <property type="molecule type" value="Genomic_DNA"/>
</dbReference>
<dbReference type="AlphaFoldDB" id="A0A1H5QMN9"/>
<sequence length="396" mass="43807">MAKKSRDLFVPVVPAGKLDRLFTQASSGPRHGAARELMNRIFENFVDVDGSFVREFQTTGFSPRLFELALFAYLEEQDLPLDRSAPAPDFVIRGDHPVAIEVTTTNPSQAALAGAPSTPSWLPDDLETADQEFVFQLGKALRRKLTHRDAQDRAYWELPHVEGIPFVIAVGAFHNDHAQLHPDALLARYLYGLDQSFSHDEAGNLTIAQQELVEHRWSAKPKPLPSGLFKQPEAAHLAGVLFSNSHTIAKFNRIGIEQGLGNDETALVRFGTCYDYTPNSASPSEFAYVVGERPGEQEDFAEGLTLFINPWAATPLVPEALPKIVTTAPRDSDGLLESTFPAGFRPFSSKTMVFPGPHSIVFARYFQRDQLGLLKPGSPSFAELMQRMADDFEEPA</sequence>
<proteinExistence type="predicted"/>
<name>A0A1H5QMN9_9PSEU</name>
<dbReference type="OrthoDB" id="981968at2"/>
<dbReference type="RefSeq" id="WP_086674881.1">
    <property type="nucleotide sequence ID" value="NZ_FNUJ01000003.1"/>
</dbReference>
<evidence type="ECO:0000313" key="1">
    <source>
        <dbReference type="EMBL" id="SEF27413.1"/>
    </source>
</evidence>
<reference evidence="2" key="1">
    <citation type="submission" date="2016-10" db="EMBL/GenBank/DDBJ databases">
        <authorList>
            <person name="Varghese N."/>
            <person name="Submissions S."/>
        </authorList>
    </citation>
    <scope>NUCLEOTIDE SEQUENCE [LARGE SCALE GENOMIC DNA]</scope>
    <source>
        <strain evidence="2">DSM 44654</strain>
    </source>
</reference>
<evidence type="ECO:0000313" key="2">
    <source>
        <dbReference type="Proteomes" id="UP000198878"/>
    </source>
</evidence>
<accession>A0A1H5QMN9</accession>